<reference evidence="1 2" key="1">
    <citation type="journal article" date="2012" name="Science">
        <title>The Paleozoic origin of enzymatic lignin decomposition reconstructed from 31 fungal genomes.</title>
        <authorList>
            <person name="Floudas D."/>
            <person name="Binder M."/>
            <person name="Riley R."/>
            <person name="Barry K."/>
            <person name="Blanchette R.A."/>
            <person name="Henrissat B."/>
            <person name="Martinez A.T."/>
            <person name="Otillar R."/>
            <person name="Spatafora J.W."/>
            <person name="Yadav J.S."/>
            <person name="Aerts A."/>
            <person name="Benoit I."/>
            <person name="Boyd A."/>
            <person name="Carlson A."/>
            <person name="Copeland A."/>
            <person name="Coutinho P.M."/>
            <person name="de Vries R.P."/>
            <person name="Ferreira P."/>
            <person name="Findley K."/>
            <person name="Foster B."/>
            <person name="Gaskell J."/>
            <person name="Glotzer D."/>
            <person name="Gorecki P."/>
            <person name="Heitman J."/>
            <person name="Hesse C."/>
            <person name="Hori C."/>
            <person name="Igarashi K."/>
            <person name="Jurgens J.A."/>
            <person name="Kallen N."/>
            <person name="Kersten P."/>
            <person name="Kohler A."/>
            <person name="Kuees U."/>
            <person name="Kumar T.K.A."/>
            <person name="Kuo A."/>
            <person name="LaButti K."/>
            <person name="Larrondo L.F."/>
            <person name="Lindquist E."/>
            <person name="Ling A."/>
            <person name="Lombard V."/>
            <person name="Lucas S."/>
            <person name="Lundell T."/>
            <person name="Martin R."/>
            <person name="McLaughlin D.J."/>
            <person name="Morgenstern I."/>
            <person name="Morin E."/>
            <person name="Murat C."/>
            <person name="Nagy L.G."/>
            <person name="Nolan M."/>
            <person name="Ohm R.A."/>
            <person name="Patyshakuliyeva A."/>
            <person name="Rokas A."/>
            <person name="Ruiz-Duenas F.J."/>
            <person name="Sabat G."/>
            <person name="Salamov A."/>
            <person name="Samejima M."/>
            <person name="Schmutz J."/>
            <person name="Slot J.C."/>
            <person name="St John F."/>
            <person name="Stenlid J."/>
            <person name="Sun H."/>
            <person name="Sun S."/>
            <person name="Syed K."/>
            <person name="Tsang A."/>
            <person name="Wiebenga A."/>
            <person name="Young D."/>
            <person name="Pisabarro A."/>
            <person name="Eastwood D.C."/>
            <person name="Martin F."/>
            <person name="Cullen D."/>
            <person name="Grigoriev I.V."/>
            <person name="Hibbett D.S."/>
        </authorList>
    </citation>
    <scope>NUCLEOTIDE SEQUENCE [LARGE SCALE GENOMIC DNA]</scope>
    <source>
        <strain evidence="1 2">DJM-731 SS1</strain>
    </source>
</reference>
<proteinExistence type="predicted"/>
<evidence type="ECO:0000313" key="2">
    <source>
        <dbReference type="Proteomes" id="UP000030653"/>
    </source>
</evidence>
<dbReference type="EMBL" id="JH795856">
    <property type="protein sequence ID" value="EJU05209.1"/>
    <property type="molecule type" value="Genomic_DNA"/>
</dbReference>
<keyword evidence="2" id="KW-1185">Reference proteome</keyword>
<gene>
    <name evidence="1" type="ORF">DACRYDRAFT_103702</name>
</gene>
<evidence type="ECO:0000313" key="1">
    <source>
        <dbReference type="EMBL" id="EJU05209.1"/>
    </source>
</evidence>
<protein>
    <submittedName>
        <fullName evidence="1">Uncharacterized protein</fullName>
    </submittedName>
</protein>
<dbReference type="Proteomes" id="UP000030653">
    <property type="component" value="Unassembled WGS sequence"/>
</dbReference>
<organism evidence="1 2">
    <name type="scientific">Dacryopinax primogenitus (strain DJM 731)</name>
    <name type="common">Brown rot fungus</name>
    <dbReference type="NCBI Taxonomy" id="1858805"/>
    <lineage>
        <taxon>Eukaryota</taxon>
        <taxon>Fungi</taxon>
        <taxon>Dikarya</taxon>
        <taxon>Basidiomycota</taxon>
        <taxon>Agaricomycotina</taxon>
        <taxon>Dacrymycetes</taxon>
        <taxon>Dacrymycetales</taxon>
        <taxon>Dacrymycetaceae</taxon>
        <taxon>Dacryopinax</taxon>
    </lineage>
</organism>
<accession>M5G913</accession>
<dbReference type="RefSeq" id="XP_040632103.1">
    <property type="nucleotide sequence ID" value="XM_040767801.1"/>
</dbReference>
<dbReference type="HOGENOM" id="CLU_1402385_0_0_1"/>
<dbReference type="GeneID" id="63682863"/>
<dbReference type="AlphaFoldDB" id="M5G913"/>
<name>M5G913_DACPD</name>
<sequence length="194" mass="22123">MVEDVKLSNPKCPCWGSRVVTLDANDLPDVEDMINSVAAATPMAMDWEGTIDLTLPPPEPVPITVKLLSSPAQLLLLEVLDKMWPGLRTFNEVTCDITHIRSYTDKATLGHVLWGQAFKEVYGFKGRYKTWYEHAKLLESASLKKLIKQFSKRPGSTWARFWLRAQRKNDGRLKDGEVEMDNQAWWVESDEEGE</sequence>